<organism evidence="6 7">
    <name type="scientific">Sphingomonas jatrophae</name>
    <dbReference type="NCBI Taxonomy" id="1166337"/>
    <lineage>
        <taxon>Bacteria</taxon>
        <taxon>Pseudomonadati</taxon>
        <taxon>Pseudomonadota</taxon>
        <taxon>Alphaproteobacteria</taxon>
        <taxon>Sphingomonadales</taxon>
        <taxon>Sphingomonadaceae</taxon>
        <taxon>Sphingomonas</taxon>
    </lineage>
</organism>
<dbReference type="InterPro" id="IPR050109">
    <property type="entry name" value="HTH-type_TetR-like_transc_reg"/>
</dbReference>
<feature type="DNA-binding region" description="H-T-H motif" evidence="4">
    <location>
        <begin position="43"/>
        <end position="62"/>
    </location>
</feature>
<dbReference type="RefSeq" id="WP_093312964.1">
    <property type="nucleotide sequence ID" value="NZ_FOZG01000001.1"/>
</dbReference>
<keyword evidence="2 4" id="KW-0238">DNA-binding</keyword>
<accession>A0A1I6KBP4</accession>
<dbReference type="PANTHER" id="PTHR30055:SF234">
    <property type="entry name" value="HTH-TYPE TRANSCRIPTIONAL REGULATOR BETI"/>
    <property type="match status" value="1"/>
</dbReference>
<evidence type="ECO:0000313" key="7">
    <source>
        <dbReference type="Proteomes" id="UP000198824"/>
    </source>
</evidence>
<dbReference type="PANTHER" id="PTHR30055">
    <property type="entry name" value="HTH-TYPE TRANSCRIPTIONAL REGULATOR RUTR"/>
    <property type="match status" value="1"/>
</dbReference>
<gene>
    <name evidence="6" type="ORF">SAMN05192580_1545</name>
</gene>
<dbReference type="InterPro" id="IPR009057">
    <property type="entry name" value="Homeodomain-like_sf"/>
</dbReference>
<feature type="domain" description="HTH tetR-type" evidence="5">
    <location>
        <begin position="20"/>
        <end position="80"/>
    </location>
</feature>
<dbReference type="PROSITE" id="PS50977">
    <property type="entry name" value="HTH_TETR_2"/>
    <property type="match status" value="1"/>
</dbReference>
<evidence type="ECO:0000256" key="1">
    <source>
        <dbReference type="ARBA" id="ARBA00023015"/>
    </source>
</evidence>
<reference evidence="6 7" key="1">
    <citation type="submission" date="2016-10" db="EMBL/GenBank/DDBJ databases">
        <authorList>
            <person name="de Groot N.N."/>
        </authorList>
    </citation>
    <scope>NUCLEOTIDE SEQUENCE [LARGE SCALE GENOMIC DNA]</scope>
    <source>
        <strain evidence="6 7">S5-249</strain>
    </source>
</reference>
<evidence type="ECO:0000256" key="3">
    <source>
        <dbReference type="ARBA" id="ARBA00023163"/>
    </source>
</evidence>
<evidence type="ECO:0000256" key="4">
    <source>
        <dbReference type="PROSITE-ProRule" id="PRU00335"/>
    </source>
</evidence>
<evidence type="ECO:0000256" key="2">
    <source>
        <dbReference type="ARBA" id="ARBA00023125"/>
    </source>
</evidence>
<dbReference type="EMBL" id="FOZG01000001">
    <property type="protein sequence ID" value="SFR88637.1"/>
    <property type="molecule type" value="Genomic_DNA"/>
</dbReference>
<dbReference type="Gene3D" id="1.10.357.10">
    <property type="entry name" value="Tetracycline Repressor, domain 2"/>
    <property type="match status" value="1"/>
</dbReference>
<dbReference type="GO" id="GO:0003700">
    <property type="term" value="F:DNA-binding transcription factor activity"/>
    <property type="evidence" value="ECO:0007669"/>
    <property type="project" value="TreeGrafter"/>
</dbReference>
<dbReference type="SUPFAM" id="SSF46689">
    <property type="entry name" value="Homeodomain-like"/>
    <property type="match status" value="1"/>
</dbReference>
<evidence type="ECO:0000259" key="5">
    <source>
        <dbReference type="PROSITE" id="PS50977"/>
    </source>
</evidence>
<keyword evidence="1" id="KW-0805">Transcription regulation</keyword>
<dbReference type="OrthoDB" id="7566396at2"/>
<proteinExistence type="predicted"/>
<evidence type="ECO:0000313" key="6">
    <source>
        <dbReference type="EMBL" id="SFR88637.1"/>
    </source>
</evidence>
<dbReference type="GO" id="GO:0000976">
    <property type="term" value="F:transcription cis-regulatory region binding"/>
    <property type="evidence" value="ECO:0007669"/>
    <property type="project" value="TreeGrafter"/>
</dbReference>
<dbReference type="InterPro" id="IPR036271">
    <property type="entry name" value="Tet_transcr_reg_TetR-rel_C_sf"/>
</dbReference>
<dbReference type="SUPFAM" id="SSF48498">
    <property type="entry name" value="Tetracyclin repressor-like, C-terminal domain"/>
    <property type="match status" value="1"/>
</dbReference>
<dbReference type="InterPro" id="IPR001647">
    <property type="entry name" value="HTH_TetR"/>
</dbReference>
<name>A0A1I6KBP4_9SPHN</name>
<dbReference type="AlphaFoldDB" id="A0A1I6KBP4"/>
<keyword evidence="3" id="KW-0804">Transcription</keyword>
<sequence>MADPPPTATPKRGRRGRPKLLDPAQIRAATLAMLAEGGLEGFTMNKLAQRLSASVMTLYTYFPSREALLSDAASSIFNSFEAPDETLDWRAATATWLHELRRMFVDHPVGLRLIKWDGAITPSWLKVWMPLLRILTRAGLSGPDLLIAANWTGRVAMALLMARIAAQDEAVAIRHGTGRESDLSGQDRALIETLSGAAQAEQGDRLYAFGVANILDGLTRLIAPDHPLNA</sequence>
<protein>
    <submittedName>
        <fullName evidence="6">Transcriptional regulator, TetR family</fullName>
    </submittedName>
</protein>
<dbReference type="Pfam" id="PF00440">
    <property type="entry name" value="TetR_N"/>
    <property type="match status" value="1"/>
</dbReference>
<dbReference type="InterPro" id="IPR004111">
    <property type="entry name" value="Repressor_TetR_C"/>
</dbReference>
<dbReference type="Proteomes" id="UP000198824">
    <property type="component" value="Unassembled WGS sequence"/>
</dbReference>
<dbReference type="GO" id="GO:0045892">
    <property type="term" value="P:negative regulation of DNA-templated transcription"/>
    <property type="evidence" value="ECO:0007669"/>
    <property type="project" value="InterPro"/>
</dbReference>
<dbReference type="STRING" id="1166337.SAMN05192580_1545"/>
<keyword evidence="7" id="KW-1185">Reference proteome</keyword>
<dbReference type="Pfam" id="PF02909">
    <property type="entry name" value="TetR_C_1"/>
    <property type="match status" value="1"/>
</dbReference>